<accession>A0ABS9LE33</accession>
<keyword evidence="5 7" id="KW-0659">Purine metabolism</keyword>
<evidence type="ECO:0000313" key="9">
    <source>
        <dbReference type="EMBL" id="MCG2624831.1"/>
    </source>
</evidence>
<dbReference type="SUPFAM" id="SSF49472">
    <property type="entry name" value="Transthyretin (synonym: prealbumin)"/>
    <property type="match status" value="1"/>
</dbReference>
<keyword evidence="10" id="KW-1185">Reference proteome</keyword>
<dbReference type="PANTHER" id="PTHR10395">
    <property type="entry name" value="URICASE AND TRANSTHYRETIN-RELATED"/>
    <property type="match status" value="1"/>
</dbReference>
<proteinExistence type="inferred from homology"/>
<evidence type="ECO:0000259" key="8">
    <source>
        <dbReference type="Pfam" id="PF00576"/>
    </source>
</evidence>
<evidence type="ECO:0000256" key="7">
    <source>
        <dbReference type="RuleBase" id="RU361270"/>
    </source>
</evidence>
<dbReference type="InterPro" id="IPR023418">
    <property type="entry name" value="Thyroxine_BS"/>
</dbReference>
<dbReference type="EC" id="3.5.2.17" evidence="7"/>
<feature type="domain" description="Transthyretin/hydroxyisourate hydrolase" evidence="8">
    <location>
        <begin position="6"/>
        <end position="109"/>
    </location>
</feature>
<keyword evidence="6 7" id="KW-0378">Hydrolase</keyword>
<protein>
    <recommendedName>
        <fullName evidence="7">5-hydroxyisourate hydrolase</fullName>
        <shortName evidence="7">HIU hydrolase</shortName>
        <shortName evidence="7">HIUHase</shortName>
        <ecNumber evidence="7">3.5.2.17</ecNumber>
    </recommendedName>
</protein>
<dbReference type="CDD" id="cd05822">
    <property type="entry name" value="TLP_HIUase"/>
    <property type="match status" value="1"/>
</dbReference>
<comment type="caution">
    <text evidence="9">The sequence shown here is derived from an EMBL/GenBank/DDBJ whole genome shotgun (WGS) entry which is preliminary data.</text>
</comment>
<evidence type="ECO:0000256" key="6">
    <source>
        <dbReference type="ARBA" id="ARBA00022801"/>
    </source>
</evidence>
<dbReference type="Pfam" id="PF00576">
    <property type="entry name" value="Transthyretin"/>
    <property type="match status" value="1"/>
</dbReference>
<dbReference type="NCBIfam" id="TIGR02962">
    <property type="entry name" value="hdxy_isourate"/>
    <property type="match status" value="1"/>
</dbReference>
<evidence type="ECO:0000256" key="2">
    <source>
        <dbReference type="ARBA" id="ARBA00002704"/>
    </source>
</evidence>
<dbReference type="EMBL" id="JAKLTQ010000033">
    <property type="protein sequence ID" value="MCG2624831.1"/>
    <property type="molecule type" value="Genomic_DNA"/>
</dbReference>
<dbReference type="Proteomes" id="UP001165368">
    <property type="component" value="Unassembled WGS sequence"/>
</dbReference>
<dbReference type="PANTHER" id="PTHR10395:SF7">
    <property type="entry name" value="5-HYDROXYISOURATE HYDROLASE"/>
    <property type="match status" value="1"/>
</dbReference>
<comment type="function">
    <text evidence="2">Catalyzes the hydrolysis of 5-hydroxyisourate (HIU) to 2-oxo-4-hydroxy-4-carboxy-5-ureidoimidazoline (OHCU).</text>
</comment>
<reference evidence="9" key="1">
    <citation type="submission" date="2022-01" db="EMBL/GenBank/DDBJ databases">
        <authorList>
            <person name="Jo J.-H."/>
            <person name="Im W.-T."/>
        </authorList>
    </citation>
    <scope>NUCLEOTIDE SEQUENCE</scope>
    <source>
        <strain evidence="9">I2-34</strain>
    </source>
</reference>
<evidence type="ECO:0000313" key="10">
    <source>
        <dbReference type="Proteomes" id="UP001165368"/>
    </source>
</evidence>
<comment type="catalytic activity">
    <reaction evidence="1 7">
        <text>5-hydroxyisourate + H2O = 5-hydroxy-2-oxo-4-ureido-2,5-dihydro-1H-imidazole-5-carboxylate + H(+)</text>
        <dbReference type="Rhea" id="RHEA:23736"/>
        <dbReference type="ChEBI" id="CHEBI:15377"/>
        <dbReference type="ChEBI" id="CHEBI:15378"/>
        <dbReference type="ChEBI" id="CHEBI:18072"/>
        <dbReference type="ChEBI" id="CHEBI:58639"/>
        <dbReference type="EC" id="3.5.2.17"/>
    </reaction>
</comment>
<gene>
    <name evidence="9" type="primary">uraH</name>
    <name evidence="9" type="ORF">LVY72_23355</name>
</gene>
<evidence type="ECO:0000256" key="5">
    <source>
        <dbReference type="ARBA" id="ARBA00022631"/>
    </source>
</evidence>
<dbReference type="Gene3D" id="2.60.40.180">
    <property type="entry name" value="Transthyretin/hydroxyisourate hydrolase domain"/>
    <property type="match status" value="1"/>
</dbReference>
<dbReference type="PRINTS" id="PR00189">
    <property type="entry name" value="TRNSTHYRETIN"/>
</dbReference>
<organism evidence="9 10">
    <name type="scientific">Arthrobacter hankyongi</name>
    <dbReference type="NCBI Taxonomy" id="2904801"/>
    <lineage>
        <taxon>Bacteria</taxon>
        <taxon>Bacillati</taxon>
        <taxon>Actinomycetota</taxon>
        <taxon>Actinomycetes</taxon>
        <taxon>Micrococcales</taxon>
        <taxon>Micrococcaceae</taxon>
        <taxon>Arthrobacter</taxon>
    </lineage>
</organism>
<dbReference type="GO" id="GO:0033971">
    <property type="term" value="F:hydroxyisourate hydrolase activity"/>
    <property type="evidence" value="ECO:0007669"/>
    <property type="project" value="UniProtKB-EC"/>
</dbReference>
<evidence type="ECO:0000256" key="4">
    <source>
        <dbReference type="ARBA" id="ARBA00011881"/>
    </source>
</evidence>
<dbReference type="InterPro" id="IPR036817">
    <property type="entry name" value="Transthyretin/HIU_hydrolase_sf"/>
</dbReference>
<dbReference type="InterPro" id="IPR023416">
    <property type="entry name" value="Transthyretin/HIU_hydrolase_d"/>
</dbReference>
<dbReference type="InterPro" id="IPR000895">
    <property type="entry name" value="Transthyretin/HIU_hydrolase"/>
</dbReference>
<comment type="similarity">
    <text evidence="3 7">Belongs to the transthyretin family. 5-hydroxyisourate hydrolase subfamily.</text>
</comment>
<dbReference type="InterPro" id="IPR014306">
    <property type="entry name" value="Hydroxyisourate_hydrolase"/>
</dbReference>
<evidence type="ECO:0000256" key="3">
    <source>
        <dbReference type="ARBA" id="ARBA00009850"/>
    </source>
</evidence>
<name>A0ABS9LE33_9MICC</name>
<dbReference type="RefSeq" id="WP_237827271.1">
    <property type="nucleotide sequence ID" value="NZ_JAKLTQ010000033.1"/>
</dbReference>
<dbReference type="PROSITE" id="PS00768">
    <property type="entry name" value="TRANSTHYRETIN_1"/>
    <property type="match status" value="1"/>
</dbReference>
<evidence type="ECO:0000256" key="1">
    <source>
        <dbReference type="ARBA" id="ARBA00001043"/>
    </source>
</evidence>
<comment type="subunit">
    <text evidence="4 7">Homotetramer.</text>
</comment>
<sequence length="110" mass="11455">MAASHVSTHVLDSATGRPAAGIAVVLESAAGTRLAAAVTDSDGRANGLGPERLEPGTYRLVFATGDYFGARGQETFFPEVGIVFRVAADAGHYHVPLLLSPFAYSTYRGS</sequence>